<dbReference type="Proteomes" id="UP000077355">
    <property type="component" value="Unassembled WGS sequence"/>
</dbReference>
<dbReference type="GO" id="GO:0009341">
    <property type="term" value="C:beta-galactosidase complex"/>
    <property type="evidence" value="ECO:0007669"/>
    <property type="project" value="InterPro"/>
</dbReference>
<comment type="caution">
    <text evidence="12">The sequence shown here is derived from an EMBL/GenBank/DDBJ whole genome shotgun (WGS) entry which is preliminary data.</text>
</comment>
<dbReference type="GO" id="GO:0046872">
    <property type="term" value="F:metal ion binding"/>
    <property type="evidence" value="ECO:0007669"/>
    <property type="project" value="UniProtKB-KW"/>
</dbReference>
<feature type="binding site" evidence="9">
    <location>
        <position position="157"/>
    </location>
    <ligand>
        <name>Zn(2+)</name>
        <dbReference type="ChEBI" id="CHEBI:29105"/>
    </ligand>
</feature>
<dbReference type="EMBL" id="LVJI01000002">
    <property type="protein sequence ID" value="OAB47888.1"/>
    <property type="molecule type" value="Genomic_DNA"/>
</dbReference>
<organism evidence="12 13">
    <name type="scientific">Paenibacillus antarcticus</name>
    <dbReference type="NCBI Taxonomy" id="253703"/>
    <lineage>
        <taxon>Bacteria</taxon>
        <taxon>Bacillati</taxon>
        <taxon>Bacillota</taxon>
        <taxon>Bacilli</taxon>
        <taxon>Bacillales</taxon>
        <taxon>Paenibacillaceae</taxon>
        <taxon>Paenibacillus</taxon>
    </lineage>
</organism>
<dbReference type="RefSeq" id="WP_068646474.1">
    <property type="nucleotide sequence ID" value="NZ_CP043611.1"/>
</dbReference>
<feature type="active site" description="Proton donor" evidence="7">
    <location>
        <position position="152"/>
    </location>
</feature>
<sequence length="681" mass="78079">MNQLVEKGLLHGADYNPEQWLKYPEVLAQDIELMKQAGCNVMSIGIFSWAMLEPQEGCYEFDWLDDVIQRLHTNGISVILATPSGARPVWLAQKYTEVLRVSETRQHALYGGRHNHCYTSPVYRDKIMQLNKRLSERYAHHPAVVLWHISNEYGGECHCSLCQAEFRSWLQEKYGSLDQLNEQWWTTFWSHTYSDWSQIESPSPQGESATHGLNVDWKRFVTDRTIDFLEHEVRAVRSYHPELPVTANFMYYYDGLNYFKFKDVIDIVSWDNYPTWHKGSDLDIAIDTAMFHDMMRSIKNKPFLLMESSPSSTNWQSVSKLKKPGMHILSSMQAIAHGSDSVQYFQWRKSRGSSEKFHGSVVSHDGGSQTRVFQEVAKLGEMMKQLPDVAGSQTKSEVAIIYDWENKWAIEDSQGPRNIGMGYKEAVQSHYRSFHQQGIAVDFVDMECDFAGYKLVVAPMIYMLRGDIERKLQAFVHQGGTLVLTYWSGIVNENDLCHLGPVPHQLTDVVGIISEEIDGLYDQEHNNGKVVMAFGNGKLQGEYRCSMLCDLVQLNGAKVLMEYTENFYAGKPVLTQHSLGSGEAYYIATQFEQSFYDDFYGELIDRMDLHRVVDVAIPNGVLIDSRTSENAEFLFIQNYSANEQSISALGEEWHAVTREVVLHEEFKIEPYEVLTVKRPVG</sequence>
<name>A0A168QKL0_9BACL</name>
<dbReference type="InterPro" id="IPR013738">
    <property type="entry name" value="Beta_galactosidase_Trimer"/>
</dbReference>
<proteinExistence type="inferred from homology"/>
<dbReference type="InterPro" id="IPR003476">
    <property type="entry name" value="Glyco_hydro_42"/>
</dbReference>
<feature type="binding site" evidence="9">
    <location>
        <position position="117"/>
    </location>
    <ligand>
        <name>Zn(2+)</name>
        <dbReference type="ChEBI" id="CHEBI:29105"/>
    </ligand>
</feature>
<dbReference type="PIRSF" id="PIRSF001084">
    <property type="entry name" value="B-galactosidase"/>
    <property type="match status" value="1"/>
</dbReference>
<comment type="catalytic activity">
    <reaction evidence="1 6">
        <text>Hydrolysis of terminal non-reducing beta-D-galactose residues in beta-D-galactosides.</text>
        <dbReference type="EC" id="3.2.1.23"/>
    </reaction>
</comment>
<dbReference type="GO" id="GO:0005975">
    <property type="term" value="P:carbohydrate metabolic process"/>
    <property type="evidence" value="ECO:0007669"/>
    <property type="project" value="InterPro"/>
</dbReference>
<dbReference type="CDD" id="cd03143">
    <property type="entry name" value="A4_beta-galactosidase_middle_domain"/>
    <property type="match status" value="1"/>
</dbReference>
<dbReference type="InterPro" id="IPR017853">
    <property type="entry name" value="GH"/>
</dbReference>
<dbReference type="InterPro" id="IPR013780">
    <property type="entry name" value="Glyco_hydro_b"/>
</dbReference>
<dbReference type="InterPro" id="IPR029062">
    <property type="entry name" value="Class_I_gatase-like"/>
</dbReference>
<evidence type="ECO:0000256" key="3">
    <source>
        <dbReference type="ARBA" id="ARBA00012756"/>
    </source>
</evidence>
<keyword evidence="4 6" id="KW-0378">Hydrolase</keyword>
<dbReference type="SUPFAM" id="SSF52317">
    <property type="entry name" value="Class I glutamine amidotransferase-like"/>
    <property type="match status" value="1"/>
</dbReference>
<gene>
    <name evidence="12" type="ORF">PBAT_03165</name>
</gene>
<evidence type="ECO:0000256" key="2">
    <source>
        <dbReference type="ARBA" id="ARBA00005940"/>
    </source>
</evidence>
<dbReference type="Pfam" id="PF02449">
    <property type="entry name" value="Glyco_hydro_42"/>
    <property type="match status" value="1"/>
</dbReference>
<evidence type="ECO:0000313" key="13">
    <source>
        <dbReference type="Proteomes" id="UP000077355"/>
    </source>
</evidence>
<feature type="binding site" evidence="8">
    <location>
        <position position="315"/>
    </location>
    <ligand>
        <name>substrate</name>
    </ligand>
</feature>
<protein>
    <recommendedName>
        <fullName evidence="3 6">Beta-galactosidase</fullName>
        <shortName evidence="6">Beta-gal</shortName>
        <ecNumber evidence="3 6">3.2.1.23</ecNumber>
    </recommendedName>
</protein>
<reference evidence="12 13" key="1">
    <citation type="submission" date="2016-03" db="EMBL/GenBank/DDBJ databases">
        <title>Draft genome sequence of Paenibacillus antarcticus CECT 5836.</title>
        <authorList>
            <person name="Shin S.-K."/>
            <person name="Yi H."/>
        </authorList>
    </citation>
    <scope>NUCLEOTIDE SEQUENCE [LARGE SCALE GENOMIC DNA]</scope>
    <source>
        <strain evidence="12 13">CECT 5836</strain>
    </source>
</reference>
<feature type="binding site" evidence="8">
    <location>
        <position position="151"/>
    </location>
    <ligand>
        <name>substrate</name>
    </ligand>
</feature>
<evidence type="ECO:0000256" key="6">
    <source>
        <dbReference type="PIRNR" id="PIRNR001084"/>
    </source>
</evidence>
<evidence type="ECO:0000256" key="7">
    <source>
        <dbReference type="PIRSR" id="PIRSR001084-1"/>
    </source>
</evidence>
<feature type="binding site" evidence="9">
    <location>
        <position position="162"/>
    </location>
    <ligand>
        <name>Zn(2+)</name>
        <dbReference type="ChEBI" id="CHEBI:29105"/>
    </ligand>
</feature>
<feature type="domain" description="Beta-galactosidase trimerisation" evidence="11">
    <location>
        <begin position="397"/>
        <end position="609"/>
    </location>
</feature>
<dbReference type="PANTHER" id="PTHR36447:SF1">
    <property type="entry name" value="BETA-GALACTOSIDASE GANA"/>
    <property type="match status" value="1"/>
</dbReference>
<feature type="domain" description="Glycoside hydrolase family 42 N-terminal" evidence="10">
    <location>
        <begin position="14"/>
        <end position="386"/>
    </location>
</feature>
<keyword evidence="5 6" id="KW-0326">Glycosidase</keyword>
<evidence type="ECO:0000256" key="5">
    <source>
        <dbReference type="ARBA" id="ARBA00023295"/>
    </source>
</evidence>
<feature type="binding site" evidence="9">
    <location>
        <position position="159"/>
    </location>
    <ligand>
        <name>Zn(2+)</name>
        <dbReference type="ChEBI" id="CHEBI:29105"/>
    </ligand>
</feature>
<comment type="similarity">
    <text evidence="2 6">Belongs to the glycosyl hydrolase 42 family.</text>
</comment>
<dbReference type="Pfam" id="PF08532">
    <property type="entry name" value="Glyco_hydro_42M"/>
    <property type="match status" value="1"/>
</dbReference>
<dbReference type="Gene3D" id="3.40.50.880">
    <property type="match status" value="1"/>
</dbReference>
<dbReference type="EC" id="3.2.1.23" evidence="3 6"/>
<dbReference type="SUPFAM" id="SSF51445">
    <property type="entry name" value="(Trans)glycosidases"/>
    <property type="match status" value="1"/>
</dbReference>
<evidence type="ECO:0000256" key="8">
    <source>
        <dbReference type="PIRSR" id="PIRSR001084-2"/>
    </source>
</evidence>
<keyword evidence="9" id="KW-0862">Zinc</keyword>
<evidence type="ECO:0000256" key="4">
    <source>
        <dbReference type="ARBA" id="ARBA00022801"/>
    </source>
</evidence>
<keyword evidence="13" id="KW-1185">Reference proteome</keyword>
<feature type="binding site" evidence="8">
    <location>
        <position position="113"/>
    </location>
    <ligand>
        <name>substrate</name>
    </ligand>
</feature>
<evidence type="ECO:0000256" key="9">
    <source>
        <dbReference type="PIRSR" id="PIRSR001084-3"/>
    </source>
</evidence>
<accession>A0A168QKL0</accession>
<dbReference type="Gene3D" id="2.60.40.1180">
    <property type="entry name" value="Golgi alpha-mannosidase II"/>
    <property type="match status" value="1"/>
</dbReference>
<evidence type="ECO:0000259" key="11">
    <source>
        <dbReference type="Pfam" id="PF08532"/>
    </source>
</evidence>
<keyword evidence="9" id="KW-0479">Metal-binding</keyword>
<dbReference type="GO" id="GO:0004565">
    <property type="term" value="F:beta-galactosidase activity"/>
    <property type="evidence" value="ECO:0007669"/>
    <property type="project" value="UniProtKB-EC"/>
</dbReference>
<evidence type="ECO:0000259" key="10">
    <source>
        <dbReference type="Pfam" id="PF02449"/>
    </source>
</evidence>
<dbReference type="PANTHER" id="PTHR36447">
    <property type="entry name" value="BETA-GALACTOSIDASE GANA"/>
    <property type="match status" value="1"/>
</dbReference>
<dbReference type="AlphaFoldDB" id="A0A168QKL0"/>
<evidence type="ECO:0000313" key="12">
    <source>
        <dbReference type="EMBL" id="OAB47888.1"/>
    </source>
</evidence>
<feature type="active site" description="Nucleophile" evidence="7">
    <location>
        <position position="307"/>
    </location>
</feature>
<dbReference type="InterPro" id="IPR013529">
    <property type="entry name" value="Glyco_hydro_42_N"/>
</dbReference>
<evidence type="ECO:0000256" key="1">
    <source>
        <dbReference type="ARBA" id="ARBA00001412"/>
    </source>
</evidence>
<dbReference type="Gene3D" id="3.20.20.80">
    <property type="entry name" value="Glycosidases"/>
    <property type="match status" value="1"/>
</dbReference>